<dbReference type="PANTHER" id="PTHR46915">
    <property type="entry name" value="UBIQUITIN-LIKE PROTEASE 4-RELATED"/>
    <property type="match status" value="1"/>
</dbReference>
<feature type="region of interest" description="Disordered" evidence="2">
    <location>
        <begin position="1"/>
        <end position="42"/>
    </location>
</feature>
<evidence type="ECO:0000256" key="2">
    <source>
        <dbReference type="SAM" id="MobiDB-lite"/>
    </source>
</evidence>
<reference evidence="3" key="1">
    <citation type="submission" date="2015-12" db="EMBL/GenBank/DDBJ databases">
        <title>Update maize B73 reference genome by single molecule sequencing technologies.</title>
        <authorList>
            <consortium name="Maize Genome Sequencing Project"/>
            <person name="Ware D."/>
        </authorList>
    </citation>
    <scope>NUCLEOTIDE SEQUENCE</scope>
    <source>
        <tissue evidence="3">Seedling</tissue>
    </source>
</reference>
<gene>
    <name evidence="3" type="ORF">ZEAMMB73_Zm00001d045962</name>
</gene>
<feature type="compositionally biased region" description="Polar residues" evidence="2">
    <location>
        <begin position="197"/>
        <end position="207"/>
    </location>
</feature>
<evidence type="ECO:0000256" key="1">
    <source>
        <dbReference type="ARBA" id="ARBA00022807"/>
    </source>
</evidence>
<organism evidence="3">
    <name type="scientific">Zea mays</name>
    <name type="common">Maize</name>
    <dbReference type="NCBI Taxonomy" id="4577"/>
    <lineage>
        <taxon>Eukaryota</taxon>
        <taxon>Viridiplantae</taxon>
        <taxon>Streptophyta</taxon>
        <taxon>Embryophyta</taxon>
        <taxon>Tracheophyta</taxon>
        <taxon>Spermatophyta</taxon>
        <taxon>Magnoliopsida</taxon>
        <taxon>Liliopsida</taxon>
        <taxon>Poales</taxon>
        <taxon>Poaceae</taxon>
        <taxon>PACMAD clade</taxon>
        <taxon>Panicoideae</taxon>
        <taxon>Andropogonodae</taxon>
        <taxon>Andropogoneae</taxon>
        <taxon>Tripsacinae</taxon>
        <taxon>Zea</taxon>
    </lineage>
</organism>
<keyword evidence="1" id="KW-0788">Thiol protease</keyword>
<feature type="compositionally biased region" description="Basic and acidic residues" evidence="2">
    <location>
        <begin position="9"/>
        <end position="31"/>
    </location>
</feature>
<dbReference type="GO" id="GO:0008234">
    <property type="term" value="F:cysteine-type peptidase activity"/>
    <property type="evidence" value="ECO:0007669"/>
    <property type="project" value="UniProtKB-KW"/>
</dbReference>
<dbReference type="PaxDb" id="4577-GRMZM2G351786_P01"/>
<dbReference type="SMR" id="A0A1D6P085"/>
<keyword evidence="1" id="KW-0378">Hydrolase</keyword>
<keyword evidence="1" id="KW-0645">Protease</keyword>
<dbReference type="InParanoid" id="A0A1D6P085"/>
<sequence>MPMVAASPEKLHCGDAGSGDKEKEVAGRDDAEVMSPQLSDELLREKAQRIQVMLTRGMSERLPDRGKKLLATLDAIHREQDRRQARGDGARAPGNEACERIVRSRCIESSGLHSDLSRVKVSVADFMSSFGADKEAGIKISSLEIKGRSPNKPSTSIENKGKLCEEKDSCEASSQQMNSVHEELHLDTSENMRKTSSDVGASNNGNNVMWEEVPTPSRKSVTEEVVLLDGDTPHPESAKETSNNWDAGKLYYPSREHLCSVEIASDDIRCFQPESLLSSPIMNFYIM</sequence>
<dbReference type="eggNOG" id="KOG0779">
    <property type="taxonomic scope" value="Eukaryota"/>
</dbReference>
<feature type="region of interest" description="Disordered" evidence="2">
    <location>
        <begin position="185"/>
        <end position="216"/>
    </location>
</feature>
<dbReference type="STRING" id="4577.A0A1D6P085"/>
<dbReference type="PANTHER" id="PTHR46915:SF2">
    <property type="entry name" value="UBIQUITIN-LIKE PROTEASE 4"/>
    <property type="match status" value="1"/>
</dbReference>
<accession>A0A1D6P085</accession>
<protein>
    <submittedName>
        <fullName evidence="3">Uncharacterized protein</fullName>
    </submittedName>
</protein>
<name>A0A1D6P085_MAIZE</name>
<dbReference type="EMBL" id="CM000785">
    <property type="protein sequence ID" value="AQL03534.1"/>
    <property type="molecule type" value="Genomic_DNA"/>
</dbReference>
<evidence type="ECO:0000313" key="3">
    <source>
        <dbReference type="EMBL" id="AQL03534.1"/>
    </source>
</evidence>
<dbReference type="AlphaFoldDB" id="A0A1D6P085"/>
<feature type="compositionally biased region" description="Basic and acidic residues" evidence="2">
    <location>
        <begin position="185"/>
        <end position="196"/>
    </location>
</feature>
<proteinExistence type="predicted"/>